<sequence length="329" mass="37707">MLSFEKCKWSDIKPAYNSIIVGNGLSISIANDFRYGTLFNHAVELGWIDEDAKSLFEYLKTENFEEALRALSESNDVLKIMTKSENIKLKDAHDKIRQSLINSIGGLHKNYHSVEHSIKKLALKIKEFDYVFSLNYDLLMYWAVIESNKSSKNSVKDCFFPTGFPSDWKKYKTPYPGNTKSTLIFYPHGNMSIIKKGNTEIKAKAEVDHLLSVISGHISNDEKPIFISEGTSARKLQSIAGSQYLSKVYFECMGEIGDNVAIHGWSMSENDKHLIDRVLMSNKLRKVALGVNGLDDRKTKEWERKLDKLFHNYEPDVKVQFYEASEFMK</sequence>
<proteinExistence type="predicted"/>
<evidence type="ECO:0000313" key="2">
    <source>
        <dbReference type="Proteomes" id="UP001224516"/>
    </source>
</evidence>
<reference evidence="1 2" key="1">
    <citation type="submission" date="2023-12" db="EMBL/GenBank/DDBJ databases">
        <title>Evaluation and characterization of a potential secondary metabolite violacein from indigenous Chromobacterium amazonense SAM215.</title>
        <authorList>
            <person name="Tarafdar M.R."/>
            <person name="Abedin S.M."/>
            <person name="Atiqua A."/>
            <person name="Saha A."/>
            <person name="Khan S.N."/>
        </authorList>
    </citation>
    <scope>NUCLEOTIDE SEQUENCE [LARGE SCALE GENOMIC DNA]</scope>
    <source>
        <strain evidence="1 2">SAM215</strain>
    </source>
</reference>
<dbReference type="InterPro" id="IPR032581">
    <property type="entry name" value="DUF4917"/>
</dbReference>
<comment type="caution">
    <text evidence="1">The sequence shown here is derived from an EMBL/GenBank/DDBJ whole genome shotgun (WGS) entry which is preliminary data.</text>
</comment>
<dbReference type="EMBL" id="JAVFJF020000007">
    <property type="protein sequence ID" value="MEJ8674101.1"/>
    <property type="molecule type" value="Genomic_DNA"/>
</dbReference>
<name>A0ABU8UYY1_9NEIS</name>
<keyword evidence="2" id="KW-1185">Reference proteome</keyword>
<accession>A0ABU8UYY1</accession>
<organism evidence="1 2">
    <name type="scientific">Chromobacterium amazonense</name>
    <dbReference type="NCBI Taxonomy" id="1382803"/>
    <lineage>
        <taxon>Bacteria</taxon>
        <taxon>Pseudomonadati</taxon>
        <taxon>Pseudomonadota</taxon>
        <taxon>Betaproteobacteria</taxon>
        <taxon>Neisseriales</taxon>
        <taxon>Chromobacteriaceae</taxon>
        <taxon>Chromobacterium</taxon>
    </lineage>
</organism>
<gene>
    <name evidence="1" type="ORF">QCL97_005130</name>
</gene>
<dbReference type="Proteomes" id="UP001224516">
    <property type="component" value="Unassembled WGS sequence"/>
</dbReference>
<protein>
    <submittedName>
        <fullName evidence="1">DUF4917 family protein</fullName>
    </submittedName>
</protein>
<dbReference type="RefSeq" id="WP_307910372.1">
    <property type="nucleotide sequence ID" value="NZ_JAVFJF020000007.1"/>
</dbReference>
<dbReference type="Pfam" id="PF16263">
    <property type="entry name" value="DUF4917"/>
    <property type="match status" value="1"/>
</dbReference>
<evidence type="ECO:0000313" key="1">
    <source>
        <dbReference type="EMBL" id="MEJ8674101.1"/>
    </source>
</evidence>